<keyword evidence="2 8" id="KW-0028">Amino-acid biosynthesis</keyword>
<evidence type="ECO:0000256" key="5">
    <source>
        <dbReference type="ARBA" id="ARBA00022741"/>
    </source>
</evidence>
<dbReference type="KEGG" id="llp:GH975_10145"/>
<evidence type="ECO:0000256" key="7">
    <source>
        <dbReference type="ARBA" id="ARBA00022840"/>
    </source>
</evidence>
<dbReference type="InterPro" id="IPR011529">
    <property type="entry name" value="Glu_5kinase"/>
</dbReference>
<name>A0A5Q2QFZ2_9GAMM</name>
<dbReference type="Pfam" id="PF01472">
    <property type="entry name" value="PUA"/>
    <property type="match status" value="1"/>
</dbReference>
<dbReference type="EMBL" id="CP045871">
    <property type="protein sequence ID" value="QGG80907.1"/>
    <property type="molecule type" value="Genomic_DNA"/>
</dbReference>
<evidence type="ECO:0000256" key="2">
    <source>
        <dbReference type="ARBA" id="ARBA00022605"/>
    </source>
</evidence>
<comment type="catalytic activity">
    <reaction evidence="8">
        <text>L-glutamate + ATP = L-glutamyl 5-phosphate + ADP</text>
        <dbReference type="Rhea" id="RHEA:14877"/>
        <dbReference type="ChEBI" id="CHEBI:29985"/>
        <dbReference type="ChEBI" id="CHEBI:30616"/>
        <dbReference type="ChEBI" id="CHEBI:58274"/>
        <dbReference type="ChEBI" id="CHEBI:456216"/>
        <dbReference type="EC" id="2.7.2.11"/>
    </reaction>
</comment>
<dbReference type="OrthoDB" id="9804434at2"/>
<dbReference type="SUPFAM" id="SSF53633">
    <property type="entry name" value="Carbamate kinase-like"/>
    <property type="match status" value="1"/>
</dbReference>
<keyword evidence="6 8" id="KW-0418">Kinase</keyword>
<dbReference type="PANTHER" id="PTHR43654">
    <property type="entry name" value="GLUTAMATE 5-KINASE"/>
    <property type="match status" value="1"/>
</dbReference>
<dbReference type="CDD" id="cd21157">
    <property type="entry name" value="PUA_G5K"/>
    <property type="match status" value="1"/>
</dbReference>
<dbReference type="PRINTS" id="PR00474">
    <property type="entry name" value="GLU5KINASE"/>
</dbReference>
<dbReference type="GO" id="GO:0005524">
    <property type="term" value="F:ATP binding"/>
    <property type="evidence" value="ECO:0007669"/>
    <property type="project" value="UniProtKB-KW"/>
</dbReference>
<feature type="binding site" evidence="8">
    <location>
        <begin position="166"/>
        <end position="167"/>
    </location>
    <ligand>
        <name>ATP</name>
        <dbReference type="ChEBI" id="CHEBI:30616"/>
    </ligand>
</feature>
<dbReference type="InterPro" id="IPR019797">
    <property type="entry name" value="Glutamate_5-kinase_CS"/>
</dbReference>
<dbReference type="HAMAP" id="MF_00456">
    <property type="entry name" value="ProB"/>
    <property type="match status" value="1"/>
</dbReference>
<dbReference type="FunFam" id="3.40.1160.10:FF:000018">
    <property type="entry name" value="Glutamate 5-kinase"/>
    <property type="match status" value="1"/>
</dbReference>
<evidence type="ECO:0000256" key="3">
    <source>
        <dbReference type="ARBA" id="ARBA00022650"/>
    </source>
</evidence>
<feature type="domain" description="PUA" evidence="9">
    <location>
        <begin position="274"/>
        <end position="357"/>
    </location>
</feature>
<comment type="pathway">
    <text evidence="8">Amino-acid biosynthesis; L-proline biosynthesis; L-glutamate 5-semialdehyde from L-glutamate: step 1/2.</text>
</comment>
<feature type="binding site" evidence="8">
    <location>
        <position position="134"/>
    </location>
    <ligand>
        <name>substrate</name>
    </ligand>
</feature>
<proteinExistence type="inferred from homology"/>
<dbReference type="SMART" id="SM00359">
    <property type="entry name" value="PUA"/>
    <property type="match status" value="1"/>
</dbReference>
<dbReference type="AlphaFoldDB" id="A0A5Q2QFZ2"/>
<dbReference type="PROSITE" id="PS50890">
    <property type="entry name" value="PUA"/>
    <property type="match status" value="1"/>
</dbReference>
<dbReference type="EC" id="2.7.2.11" evidence="8"/>
<dbReference type="PANTHER" id="PTHR43654:SF1">
    <property type="entry name" value="ISOPENTENYL PHOSPHATE KINASE"/>
    <property type="match status" value="1"/>
</dbReference>
<dbReference type="Gene3D" id="2.30.130.10">
    <property type="entry name" value="PUA domain"/>
    <property type="match status" value="1"/>
</dbReference>
<feature type="binding site" evidence="8">
    <location>
        <position position="146"/>
    </location>
    <ligand>
        <name>substrate</name>
    </ligand>
</feature>
<dbReference type="GO" id="GO:0004349">
    <property type="term" value="F:glutamate 5-kinase activity"/>
    <property type="evidence" value="ECO:0007669"/>
    <property type="project" value="UniProtKB-UniRule"/>
</dbReference>
<keyword evidence="11" id="KW-1185">Reference proteome</keyword>
<keyword evidence="5 8" id="KW-0547">Nucleotide-binding</keyword>
<dbReference type="GO" id="GO:0055129">
    <property type="term" value="P:L-proline biosynthetic process"/>
    <property type="evidence" value="ECO:0007669"/>
    <property type="project" value="UniProtKB-UniRule"/>
</dbReference>
<dbReference type="Gene3D" id="3.40.1160.10">
    <property type="entry name" value="Acetylglutamate kinase-like"/>
    <property type="match status" value="2"/>
</dbReference>
<evidence type="ECO:0000256" key="1">
    <source>
        <dbReference type="ARBA" id="ARBA00022490"/>
    </source>
</evidence>
<dbReference type="GO" id="GO:0003723">
    <property type="term" value="F:RNA binding"/>
    <property type="evidence" value="ECO:0007669"/>
    <property type="project" value="InterPro"/>
</dbReference>
<sequence>MSRFVVKLGSALLTQAGLRLNEPGISDWTRQISGLIKSGHQVVVVSSGAVAAGLGVLGLTHRPTDMPTLQAAAAAGQSGLATVWETCFRLQGFAASQILLTHDDLSDRGRYLNARATLLRLMDFDVVPVVNENDTVVTDEIRFGDNDTLAALVANLIQADTLIILTDQQGMYREDPRMNPNAELLTQVNALDRGLDAMASGGTGSLGRGGMITKVRAARLAARSGAETVIAHGKTPDVIARIARRESVGTRFNAPEAAETARKRWLAGHLRVKGSVTLDAGAVEAVLKGGRSVLPVGVVAVQGQFHRGEAIAVLDAAGTQLAVGLVNYDADEARLIQGVSSRNLAKHLSVPGEPELIHCDNLALR</sequence>
<dbReference type="InterPro" id="IPR015947">
    <property type="entry name" value="PUA-like_sf"/>
</dbReference>
<dbReference type="InterPro" id="IPR002478">
    <property type="entry name" value="PUA"/>
</dbReference>
<dbReference type="GO" id="GO:0005829">
    <property type="term" value="C:cytosol"/>
    <property type="evidence" value="ECO:0007669"/>
    <property type="project" value="TreeGrafter"/>
</dbReference>
<organism evidence="10 11">
    <name type="scientific">Litorivicinus lipolyticus</name>
    <dbReference type="NCBI Taxonomy" id="418701"/>
    <lineage>
        <taxon>Bacteria</taxon>
        <taxon>Pseudomonadati</taxon>
        <taxon>Pseudomonadota</taxon>
        <taxon>Gammaproteobacteria</taxon>
        <taxon>Oceanospirillales</taxon>
        <taxon>Litorivicinaceae</taxon>
        <taxon>Litorivicinus</taxon>
    </lineage>
</organism>
<evidence type="ECO:0000256" key="6">
    <source>
        <dbReference type="ARBA" id="ARBA00022777"/>
    </source>
</evidence>
<dbReference type="InterPro" id="IPR001057">
    <property type="entry name" value="Glu/AcGlu_kinase"/>
</dbReference>
<dbReference type="PROSITE" id="PS00902">
    <property type="entry name" value="GLUTAMATE_5_KINASE"/>
    <property type="match status" value="1"/>
</dbReference>
<dbReference type="NCBIfam" id="TIGR01027">
    <property type="entry name" value="proB"/>
    <property type="match status" value="1"/>
</dbReference>
<feature type="binding site" evidence="8">
    <location>
        <position position="47"/>
    </location>
    <ligand>
        <name>substrate</name>
    </ligand>
</feature>
<dbReference type="InterPro" id="IPR001048">
    <property type="entry name" value="Asp/Glu/Uridylate_kinase"/>
</dbReference>
<evidence type="ECO:0000256" key="4">
    <source>
        <dbReference type="ARBA" id="ARBA00022679"/>
    </source>
</evidence>
<comment type="caution">
    <text evidence="8">Lacks conserved residue(s) required for the propagation of feature annotation.</text>
</comment>
<evidence type="ECO:0000313" key="10">
    <source>
        <dbReference type="EMBL" id="QGG80907.1"/>
    </source>
</evidence>
<accession>A0A5Q2QFZ2</accession>
<comment type="function">
    <text evidence="8">Catalyzes the transfer of a phosphate group to glutamate to form L-glutamate 5-phosphate.</text>
</comment>
<dbReference type="UniPathway" id="UPA00098">
    <property type="reaction ID" value="UER00359"/>
</dbReference>
<evidence type="ECO:0000256" key="8">
    <source>
        <dbReference type="HAMAP-Rule" id="MF_00456"/>
    </source>
</evidence>
<dbReference type="InterPro" id="IPR036393">
    <property type="entry name" value="AceGlu_kinase-like_sf"/>
</dbReference>
<comment type="subcellular location">
    <subcellularLocation>
        <location evidence="8">Cytoplasm</location>
    </subcellularLocation>
</comment>
<feature type="binding site" evidence="8">
    <location>
        <position position="7"/>
    </location>
    <ligand>
        <name>ATP</name>
        <dbReference type="ChEBI" id="CHEBI:30616"/>
    </ligand>
</feature>
<dbReference type="InterPro" id="IPR005715">
    <property type="entry name" value="Glu_5kinase/COase_Synthase"/>
</dbReference>
<gene>
    <name evidence="8" type="primary">proB</name>
    <name evidence="10" type="ORF">GH975_10145</name>
</gene>
<dbReference type="SUPFAM" id="SSF88697">
    <property type="entry name" value="PUA domain-like"/>
    <property type="match status" value="1"/>
</dbReference>
<dbReference type="Proteomes" id="UP000388235">
    <property type="component" value="Chromosome"/>
</dbReference>
<keyword evidence="7 8" id="KW-0067">ATP-binding</keyword>
<reference evidence="10 11" key="1">
    <citation type="submission" date="2019-11" db="EMBL/GenBank/DDBJ databases">
        <authorList>
            <person name="Khan S.A."/>
            <person name="Jeon C.O."/>
            <person name="Chun B.H."/>
        </authorList>
    </citation>
    <scope>NUCLEOTIDE SEQUENCE [LARGE SCALE GENOMIC DNA]</scope>
    <source>
        <strain evidence="10 11">IMCC 1097</strain>
    </source>
</reference>
<dbReference type="Pfam" id="PF00696">
    <property type="entry name" value="AA_kinase"/>
    <property type="match status" value="1"/>
</dbReference>
<evidence type="ECO:0000259" key="9">
    <source>
        <dbReference type="SMART" id="SM00359"/>
    </source>
</evidence>
<protein>
    <recommendedName>
        <fullName evidence="8">Glutamate 5-kinase</fullName>
        <ecNumber evidence="8">2.7.2.11</ecNumber>
    </recommendedName>
    <alternativeName>
        <fullName evidence="8">Gamma-glutamyl kinase</fullName>
        <shortName evidence="8">GK</shortName>
    </alternativeName>
</protein>
<keyword evidence="3 8" id="KW-0641">Proline biosynthesis</keyword>
<dbReference type="InterPro" id="IPR036974">
    <property type="entry name" value="PUA_sf"/>
</dbReference>
<dbReference type="PIRSF" id="PIRSF000729">
    <property type="entry name" value="GK"/>
    <property type="match status" value="1"/>
</dbReference>
<comment type="similarity">
    <text evidence="8">Belongs to the glutamate 5-kinase family.</text>
</comment>
<dbReference type="RefSeq" id="WP_153714410.1">
    <property type="nucleotide sequence ID" value="NZ_CP045871.1"/>
</dbReference>
<keyword evidence="1 8" id="KW-0963">Cytoplasm</keyword>
<evidence type="ECO:0000313" key="11">
    <source>
        <dbReference type="Proteomes" id="UP000388235"/>
    </source>
</evidence>
<keyword evidence="4 8" id="KW-0808">Transferase</keyword>